<keyword evidence="2" id="KW-0175">Coiled coil</keyword>
<dbReference type="SUPFAM" id="SSF56954">
    <property type="entry name" value="Outer membrane efflux proteins (OEP)"/>
    <property type="match status" value="1"/>
</dbReference>
<dbReference type="Proteomes" id="UP000624703">
    <property type="component" value="Unassembled WGS sequence"/>
</dbReference>
<proteinExistence type="inferred from homology"/>
<comment type="caution">
    <text evidence="3">The sequence shown here is derived from an EMBL/GenBank/DDBJ whole genome shotgun (WGS) entry which is preliminary data.</text>
</comment>
<dbReference type="InterPro" id="IPR010131">
    <property type="entry name" value="MdtP/NodT-like"/>
</dbReference>
<dbReference type="PANTHER" id="PTHR30203">
    <property type="entry name" value="OUTER MEMBRANE CATION EFFLUX PROTEIN"/>
    <property type="match status" value="1"/>
</dbReference>
<protein>
    <submittedName>
        <fullName evidence="3">TolC family protein</fullName>
    </submittedName>
</protein>
<gene>
    <name evidence="3" type="ORF">JIN82_16330</name>
</gene>
<dbReference type="Pfam" id="PF02321">
    <property type="entry name" value="OEP"/>
    <property type="match status" value="1"/>
</dbReference>
<sequence>MKNTYLKITSVSLILLAGLIPAGAQESLLLTLRSIPDRVKKQNPDLAAARLQVNEAIARSKAAGRLSNPELEFEYEGTRGSSEASGSIGIVQKFPITSRLKLEKAVSLAEIAEAKIEIQDFERQLIGNAQQLLIEIQSIDKQRSLLNKQIANANELADFIKQAAEKGERSILDAGQARLEAAQLSNEIRQLKAEQAKLTGDIKTLLGLPVSARVKVADKLPAIETPQLAITPQNRADYQLAKQKELTSSQLIALERANRYEDIEAGIHGGLEKSQDHPDPYETETKIGLSITIPLPLWNKNEGAIEEAQARQIRSQKETVALEANIKQEATTAKEEMLEWAKLAREVQAELLPLAETQVVQLNEAYINGQTDLQSVLRSREQLLHLSSSLINATKEFHLARVRFLCALGKN</sequence>
<accession>A0A8J7MGQ0</accession>
<dbReference type="PANTHER" id="PTHR30203:SF24">
    <property type="entry name" value="BLR4935 PROTEIN"/>
    <property type="match status" value="1"/>
</dbReference>
<evidence type="ECO:0000313" key="4">
    <source>
        <dbReference type="Proteomes" id="UP000624703"/>
    </source>
</evidence>
<feature type="coiled-coil region" evidence="2">
    <location>
        <begin position="104"/>
        <end position="201"/>
    </location>
</feature>
<dbReference type="RefSeq" id="WP_200312742.1">
    <property type="nucleotide sequence ID" value="NZ_JAENIM010000047.1"/>
</dbReference>
<organism evidence="3 4">
    <name type="scientific">Persicirhabdus sediminis</name>
    <dbReference type="NCBI Taxonomy" id="454144"/>
    <lineage>
        <taxon>Bacteria</taxon>
        <taxon>Pseudomonadati</taxon>
        <taxon>Verrucomicrobiota</taxon>
        <taxon>Verrucomicrobiia</taxon>
        <taxon>Verrucomicrobiales</taxon>
        <taxon>Verrucomicrobiaceae</taxon>
        <taxon>Persicirhabdus</taxon>
    </lineage>
</organism>
<dbReference type="EMBL" id="JAENIM010000047">
    <property type="protein sequence ID" value="MBK1792732.1"/>
    <property type="molecule type" value="Genomic_DNA"/>
</dbReference>
<comment type="similarity">
    <text evidence="1">Belongs to the outer membrane factor (OMF) (TC 1.B.17) family.</text>
</comment>
<keyword evidence="4" id="KW-1185">Reference proteome</keyword>
<reference evidence="3" key="1">
    <citation type="submission" date="2021-01" db="EMBL/GenBank/DDBJ databases">
        <title>Modified the classification status of verrucomicrobia.</title>
        <authorList>
            <person name="Feng X."/>
        </authorList>
    </citation>
    <scope>NUCLEOTIDE SEQUENCE</scope>
    <source>
        <strain evidence="3">_KCTC 22039</strain>
    </source>
</reference>
<dbReference type="InterPro" id="IPR003423">
    <property type="entry name" value="OMP_efflux"/>
</dbReference>
<name>A0A8J7MGQ0_9BACT</name>
<evidence type="ECO:0000313" key="3">
    <source>
        <dbReference type="EMBL" id="MBK1792732.1"/>
    </source>
</evidence>
<evidence type="ECO:0000256" key="2">
    <source>
        <dbReference type="SAM" id="Coils"/>
    </source>
</evidence>
<dbReference type="Gene3D" id="1.20.1600.10">
    <property type="entry name" value="Outer membrane efflux proteins (OEP)"/>
    <property type="match status" value="1"/>
</dbReference>
<evidence type="ECO:0000256" key="1">
    <source>
        <dbReference type="ARBA" id="ARBA00007613"/>
    </source>
</evidence>
<dbReference type="GO" id="GO:0015562">
    <property type="term" value="F:efflux transmembrane transporter activity"/>
    <property type="evidence" value="ECO:0007669"/>
    <property type="project" value="InterPro"/>
</dbReference>
<dbReference type="AlphaFoldDB" id="A0A8J7MGQ0"/>